<proteinExistence type="predicted"/>
<dbReference type="EMBL" id="UGUA01000002">
    <property type="protein sequence ID" value="SUC35846.1"/>
    <property type="molecule type" value="Genomic_DNA"/>
</dbReference>
<sequence length="58" mass="6795">MSSLANLTSRPQVRASLRNGRFVYEIKLPNGYEETNYQFMRWLVDDFNSNSGREAHVQ</sequence>
<reference evidence="1 2" key="1">
    <citation type="submission" date="2018-06" db="EMBL/GenBank/DDBJ databases">
        <authorList>
            <consortium name="Pathogen Informatics"/>
            <person name="Doyle S."/>
        </authorList>
    </citation>
    <scope>NUCLEOTIDE SEQUENCE [LARGE SCALE GENOMIC DNA]</scope>
    <source>
        <strain evidence="1 2">NCTC12026</strain>
    </source>
</reference>
<evidence type="ECO:0000313" key="2">
    <source>
        <dbReference type="Proteomes" id="UP000255129"/>
    </source>
</evidence>
<dbReference type="RefSeq" id="WP_181875018.1">
    <property type="nucleotide sequence ID" value="NZ_UGUA01000002.1"/>
</dbReference>
<evidence type="ECO:0000313" key="1">
    <source>
        <dbReference type="EMBL" id="SUC35846.1"/>
    </source>
</evidence>
<name>A0A379G4L6_9GAMM</name>
<protein>
    <submittedName>
        <fullName evidence="1">Uncharacterized protein</fullName>
    </submittedName>
</protein>
<dbReference type="Proteomes" id="UP000255129">
    <property type="component" value="Unassembled WGS sequence"/>
</dbReference>
<accession>A0A379G4L6</accession>
<organism evidence="1 2">
    <name type="scientific">Providencia rustigianii</name>
    <dbReference type="NCBI Taxonomy" id="158850"/>
    <lineage>
        <taxon>Bacteria</taxon>
        <taxon>Pseudomonadati</taxon>
        <taxon>Pseudomonadota</taxon>
        <taxon>Gammaproteobacteria</taxon>
        <taxon>Enterobacterales</taxon>
        <taxon>Morganellaceae</taxon>
        <taxon>Providencia</taxon>
    </lineage>
</organism>
<dbReference type="AlphaFoldDB" id="A0A379G4L6"/>
<gene>
    <name evidence="1" type="ORF">NCTC12026_02247</name>
</gene>